<evidence type="ECO:0000256" key="7">
    <source>
        <dbReference type="SAM" id="Phobius"/>
    </source>
</evidence>
<dbReference type="GO" id="GO:0005886">
    <property type="term" value="C:plasma membrane"/>
    <property type="evidence" value="ECO:0007669"/>
    <property type="project" value="UniProtKB-SubCell"/>
</dbReference>
<feature type="transmembrane region" description="Helical" evidence="7">
    <location>
        <begin position="169"/>
        <end position="192"/>
    </location>
</feature>
<feature type="transmembrane region" description="Helical" evidence="7">
    <location>
        <begin position="240"/>
        <end position="256"/>
    </location>
</feature>
<evidence type="ECO:0000256" key="2">
    <source>
        <dbReference type="ARBA" id="ARBA00022475"/>
    </source>
</evidence>
<dbReference type="NCBIfam" id="TIGR00786">
    <property type="entry name" value="dctM"/>
    <property type="match status" value="1"/>
</dbReference>
<dbReference type="EMBL" id="JACHGJ010000004">
    <property type="protein sequence ID" value="MBB6480640.1"/>
    <property type="molecule type" value="Genomic_DNA"/>
</dbReference>
<keyword evidence="5 7" id="KW-1133">Transmembrane helix</keyword>
<feature type="transmembrane region" description="Helical" evidence="7">
    <location>
        <begin position="47"/>
        <end position="69"/>
    </location>
</feature>
<accession>A0A841RCB2</accession>
<dbReference type="AlphaFoldDB" id="A0A841RCB2"/>
<evidence type="ECO:0000313" key="10">
    <source>
        <dbReference type="Proteomes" id="UP000587760"/>
    </source>
</evidence>
<feature type="transmembrane region" description="Helical" evidence="7">
    <location>
        <begin position="277"/>
        <end position="295"/>
    </location>
</feature>
<feature type="transmembrane region" description="Helical" evidence="7">
    <location>
        <begin position="213"/>
        <end position="234"/>
    </location>
</feature>
<keyword evidence="6 7" id="KW-0472">Membrane</keyword>
<evidence type="ECO:0000259" key="8">
    <source>
        <dbReference type="Pfam" id="PF06808"/>
    </source>
</evidence>
<dbReference type="GO" id="GO:0022857">
    <property type="term" value="F:transmembrane transporter activity"/>
    <property type="evidence" value="ECO:0007669"/>
    <property type="project" value="TreeGrafter"/>
</dbReference>
<reference evidence="9 10" key="1">
    <citation type="submission" date="2020-08" db="EMBL/GenBank/DDBJ databases">
        <title>Genomic Encyclopedia of Type Strains, Phase IV (KMG-IV): sequencing the most valuable type-strain genomes for metagenomic binning, comparative biology and taxonomic classification.</title>
        <authorList>
            <person name="Goeker M."/>
        </authorList>
    </citation>
    <scope>NUCLEOTIDE SEQUENCE [LARGE SCALE GENOMIC DNA]</scope>
    <source>
        <strain evidence="9 10">DSM 2461</strain>
    </source>
</reference>
<evidence type="ECO:0000256" key="1">
    <source>
        <dbReference type="ARBA" id="ARBA00004429"/>
    </source>
</evidence>
<feature type="transmembrane region" description="Helical" evidence="7">
    <location>
        <begin position="315"/>
        <end position="344"/>
    </location>
</feature>
<sequence length="429" mass="45101">MTQVLLVLLFIGLIVLGVPISYVIGVVAFTGVILIDNLSGIVVFMKMFTGLGSFVLLAVPLFILAANLMNHGSISKRLIDLSIALVGHIRGGLAHANILVSMIFAGVSGSSQADTAGVGKILIPQMEENGYDKGTSVGVTAASSTLGSIIPPSITMVVYAGIANVSTGALFMIGIIPGIILGVSMMIVVYFISLKKGFPRSDKTTFKVKVKLFLENLPALLTPVIIIGGIVTGAYTPTEAAAFASVYALLIGMFVYKTIKIRNLPHIVMETLKLSSLSLFALATANALGELLGYYNVSTYAAKFFLELPGGQTTFILIVILFFLFIGTFMDAVPAMILFVPVILPGAMALGVDPTHLGLIIVMTLALGLVTPPYGLCLLIAGSISDLSLSESFKGVLPYFLVAVVVLITIALFPGVILGIPKMINPALF</sequence>
<keyword evidence="10" id="KW-1185">Reference proteome</keyword>
<dbReference type="PIRSF" id="PIRSF006066">
    <property type="entry name" value="HI0050"/>
    <property type="match status" value="1"/>
</dbReference>
<feature type="transmembrane region" description="Helical" evidence="7">
    <location>
        <begin position="396"/>
        <end position="420"/>
    </location>
</feature>
<feature type="transmembrane region" description="Helical" evidence="7">
    <location>
        <begin position="7"/>
        <end position="35"/>
    </location>
</feature>
<feature type="transmembrane region" description="Helical" evidence="7">
    <location>
        <begin position="356"/>
        <end position="384"/>
    </location>
</feature>
<proteinExistence type="predicted"/>
<dbReference type="PANTHER" id="PTHR33362:SF2">
    <property type="entry name" value="TRAP TRANSPORTER LARGE PERMEASE PROTEIN"/>
    <property type="match status" value="1"/>
</dbReference>
<name>A0A841RCB2_9SPIO</name>
<evidence type="ECO:0000256" key="4">
    <source>
        <dbReference type="ARBA" id="ARBA00022692"/>
    </source>
</evidence>
<dbReference type="InterPro" id="IPR010656">
    <property type="entry name" value="DctM"/>
</dbReference>
<evidence type="ECO:0000256" key="6">
    <source>
        <dbReference type="ARBA" id="ARBA00023136"/>
    </source>
</evidence>
<dbReference type="RefSeq" id="WP_184746911.1">
    <property type="nucleotide sequence ID" value="NZ_JACHGJ010000004.1"/>
</dbReference>
<dbReference type="Proteomes" id="UP000587760">
    <property type="component" value="Unassembled WGS sequence"/>
</dbReference>
<evidence type="ECO:0000313" key="9">
    <source>
        <dbReference type="EMBL" id="MBB6480640.1"/>
    </source>
</evidence>
<gene>
    <name evidence="9" type="ORF">HNR50_002313</name>
</gene>
<dbReference type="Pfam" id="PF06808">
    <property type="entry name" value="DctM"/>
    <property type="match status" value="1"/>
</dbReference>
<comment type="caution">
    <text evidence="9">The sequence shown here is derived from an EMBL/GenBank/DDBJ whole genome shotgun (WGS) entry which is preliminary data.</text>
</comment>
<evidence type="ECO:0000256" key="5">
    <source>
        <dbReference type="ARBA" id="ARBA00022989"/>
    </source>
</evidence>
<dbReference type="InterPro" id="IPR004681">
    <property type="entry name" value="TRAP_DctM"/>
</dbReference>
<protein>
    <submittedName>
        <fullName evidence="9">Tripartite ATP-independent transporter DctM subunit</fullName>
    </submittedName>
</protein>
<keyword evidence="4 7" id="KW-0812">Transmembrane</keyword>
<feature type="domain" description="TRAP C4-dicarboxylate transport system permease DctM subunit" evidence="8">
    <location>
        <begin position="8"/>
        <end position="415"/>
    </location>
</feature>
<evidence type="ECO:0000256" key="3">
    <source>
        <dbReference type="ARBA" id="ARBA00022519"/>
    </source>
</evidence>
<keyword evidence="3" id="KW-0997">Cell inner membrane</keyword>
<dbReference type="PANTHER" id="PTHR33362">
    <property type="entry name" value="SIALIC ACID TRAP TRANSPORTER PERMEASE PROTEIN SIAT-RELATED"/>
    <property type="match status" value="1"/>
</dbReference>
<keyword evidence="2" id="KW-1003">Cell membrane</keyword>
<comment type="subcellular location">
    <subcellularLocation>
        <location evidence="1">Cell inner membrane</location>
        <topology evidence="1">Multi-pass membrane protein</topology>
    </subcellularLocation>
</comment>
<organism evidence="9 10">
    <name type="scientific">Spirochaeta isovalerica</name>
    <dbReference type="NCBI Taxonomy" id="150"/>
    <lineage>
        <taxon>Bacteria</taxon>
        <taxon>Pseudomonadati</taxon>
        <taxon>Spirochaetota</taxon>
        <taxon>Spirochaetia</taxon>
        <taxon>Spirochaetales</taxon>
        <taxon>Spirochaetaceae</taxon>
        <taxon>Spirochaeta</taxon>
    </lineage>
</organism>